<keyword evidence="4" id="KW-1185">Reference proteome</keyword>
<dbReference type="EMBL" id="CTRP01000005">
    <property type="protein sequence ID" value="CQR71762.1"/>
    <property type="molecule type" value="Genomic_DNA"/>
</dbReference>
<accession>A0A0U1KWF4</accession>
<dbReference type="SUPFAM" id="SSF46785">
    <property type="entry name" value="Winged helix' DNA-binding domain"/>
    <property type="match status" value="2"/>
</dbReference>
<evidence type="ECO:0000313" key="4">
    <source>
        <dbReference type="Proteomes" id="UP000049855"/>
    </source>
</evidence>
<organism evidence="3 4">
    <name type="scientific">Sporomusa ovata</name>
    <dbReference type="NCBI Taxonomy" id="2378"/>
    <lineage>
        <taxon>Bacteria</taxon>
        <taxon>Bacillati</taxon>
        <taxon>Bacillota</taxon>
        <taxon>Negativicutes</taxon>
        <taxon>Selenomonadales</taxon>
        <taxon>Sporomusaceae</taxon>
        <taxon>Sporomusa</taxon>
    </lineage>
</organism>
<dbReference type="Proteomes" id="UP000049855">
    <property type="component" value="Unassembled WGS sequence"/>
</dbReference>
<evidence type="ECO:0000256" key="1">
    <source>
        <dbReference type="ARBA" id="ARBA00038283"/>
    </source>
</evidence>
<comment type="similarity">
    <text evidence="1">Belongs to the initiator RepB protein family.</text>
</comment>
<dbReference type="Gene3D" id="1.10.10.10">
    <property type="entry name" value="Winged helix-like DNA-binding domain superfamily/Winged helix DNA-binding domain"/>
    <property type="match status" value="2"/>
</dbReference>
<dbReference type="RefSeq" id="WP_021168842.1">
    <property type="nucleotide sequence ID" value="NZ_CTRP01000005.1"/>
</dbReference>
<protein>
    <recommendedName>
        <fullName evidence="2">Initiator Rep protein WH1 domain-containing protein</fullName>
    </recommendedName>
</protein>
<evidence type="ECO:0000313" key="3">
    <source>
        <dbReference type="EMBL" id="CQR71762.1"/>
    </source>
</evidence>
<evidence type="ECO:0000259" key="2">
    <source>
        <dbReference type="Pfam" id="PF01051"/>
    </source>
</evidence>
<dbReference type="AlphaFoldDB" id="A0A0U1KWF4"/>
<sequence>MDIVIKKVSEAFDSEQLVSVALHPEGLTANPNKSISVGNVIGRRDPLTELQQKMLTAAISQLQIPRTDESTQMECGMPISDFLEVCDLDSNRLYASLVNELEKVSTKGVWLYEKNSQRLVRTQWFQSIEYTEKRITFQFTDRILHLIATMDPSDFECQLIKGIQYRGKHTLAVFDIIWSSKANGITEYTIPELMKLLSLEHTRYSYGQLKLRVLEPSLQEIYDWDKAIFVRFGPTFSGRRAEGIWFEVKTGEEARKLREKEPEFKFALPEQKPIRIL</sequence>
<reference evidence="4" key="1">
    <citation type="submission" date="2015-03" db="EMBL/GenBank/DDBJ databases">
        <authorList>
            <person name="Nijsse Bart"/>
        </authorList>
    </citation>
    <scope>NUCLEOTIDE SEQUENCE [LARGE SCALE GENOMIC DNA]</scope>
</reference>
<dbReference type="InterPro" id="IPR036390">
    <property type="entry name" value="WH_DNA-bd_sf"/>
</dbReference>
<name>A0A0U1KWF4_9FIRM</name>
<dbReference type="Pfam" id="PF21205">
    <property type="entry name" value="Rep3_C"/>
    <property type="match status" value="1"/>
</dbReference>
<dbReference type="InterPro" id="IPR036388">
    <property type="entry name" value="WH-like_DNA-bd_sf"/>
</dbReference>
<gene>
    <name evidence="3" type="ORF">SpAn4DRAFT_3628</name>
</gene>
<dbReference type="Pfam" id="PF01051">
    <property type="entry name" value="Rep3_N"/>
    <property type="match status" value="1"/>
</dbReference>
<dbReference type="GO" id="GO:0003887">
    <property type="term" value="F:DNA-directed DNA polymerase activity"/>
    <property type="evidence" value="ECO:0007669"/>
    <property type="project" value="InterPro"/>
</dbReference>
<dbReference type="InterPro" id="IPR000525">
    <property type="entry name" value="Initiator_Rep_WH1"/>
</dbReference>
<proteinExistence type="inferred from homology"/>
<dbReference type="GO" id="GO:0006270">
    <property type="term" value="P:DNA replication initiation"/>
    <property type="evidence" value="ECO:0007669"/>
    <property type="project" value="InterPro"/>
</dbReference>
<feature type="domain" description="Initiator Rep protein WH1" evidence="2">
    <location>
        <begin position="47"/>
        <end position="176"/>
    </location>
</feature>